<evidence type="ECO:0000256" key="18">
    <source>
        <dbReference type="ARBA" id="ARBA00046376"/>
    </source>
</evidence>
<comment type="function">
    <text evidence="17">Lysosomal dipeptide uniporter that selectively exports lysine, arginine or histidine-containing dipeptides with a net positive charge from the lysosome lumen into the cytosol. Could play a role in a specific type of protein O-glycosylation indirectly regulating macrophages migration and tissue invasion. Also essential for liver homeostasis.</text>
</comment>
<evidence type="ECO:0000256" key="6">
    <source>
        <dbReference type="ARBA" id="ARBA00044891"/>
    </source>
</evidence>
<keyword evidence="20" id="KW-0812">Transmembrane</keyword>
<evidence type="ECO:0000256" key="14">
    <source>
        <dbReference type="ARBA" id="ARBA00044924"/>
    </source>
</evidence>
<dbReference type="SUPFAM" id="SSF103473">
    <property type="entry name" value="MFS general substrate transporter"/>
    <property type="match status" value="1"/>
</dbReference>
<feature type="transmembrane region" description="Helical" evidence="20">
    <location>
        <begin position="48"/>
        <end position="71"/>
    </location>
</feature>
<dbReference type="InterPro" id="IPR036259">
    <property type="entry name" value="MFS_trans_sf"/>
</dbReference>
<feature type="transmembrane region" description="Helical" evidence="20">
    <location>
        <begin position="268"/>
        <end position="288"/>
    </location>
</feature>
<feature type="transmembrane region" description="Helical" evidence="20">
    <location>
        <begin position="361"/>
        <end position="380"/>
    </location>
</feature>
<comment type="catalytic activity">
    <reaction evidence="8">
        <text>L-aspartyl-L-lysine(out) = L-aspartyl-L-lysine(in)</text>
        <dbReference type="Rhea" id="RHEA:79411"/>
        <dbReference type="ChEBI" id="CHEBI:229953"/>
    </reaction>
</comment>
<comment type="subunit">
    <text evidence="18">Homodimer. Interacts with lysosomal protein GLMP (via lumenal domain); the interaction starts while both proteins are still in the endoplasmic reticulum and is required for stabilization of MFSD1 in lysosomes but has no direct effect on its targeting to lysosomes or transporter activity.</text>
</comment>
<dbReference type="InterPro" id="IPR020846">
    <property type="entry name" value="MFS_dom"/>
</dbReference>
<feature type="region of interest" description="Disordered" evidence="19">
    <location>
        <begin position="12"/>
        <end position="38"/>
    </location>
</feature>
<comment type="catalytic activity">
    <reaction evidence="13">
        <text>L-alanyl-L-lysine(out) = L-alanyl-L-lysine(in)</text>
        <dbReference type="Rhea" id="RHEA:79415"/>
        <dbReference type="ChEBI" id="CHEBI:192470"/>
    </reaction>
</comment>
<reference evidence="22" key="1">
    <citation type="submission" date="2016-03" db="EMBL/GenBank/DDBJ databases">
        <title>Updated assembly of Pseudogymnoascus destructans, the fungus causing white-nose syndrome of bats.</title>
        <authorList>
            <person name="Palmer J.M."/>
            <person name="Drees K.P."/>
            <person name="Foster J.T."/>
            <person name="Lindner D.L."/>
        </authorList>
    </citation>
    <scope>NUCLEOTIDE SEQUENCE [LARGE SCALE GENOMIC DNA]</scope>
    <source>
        <strain evidence="22">20631-21</strain>
    </source>
</reference>
<evidence type="ECO:0000256" key="13">
    <source>
        <dbReference type="ARBA" id="ARBA00044919"/>
    </source>
</evidence>
<comment type="catalytic activity">
    <reaction evidence="12">
        <text>L-histidyl-L-alpha-amino acid(out) = L-histidyl-L-alpha-amino acid(in)</text>
        <dbReference type="Rhea" id="RHEA:79379"/>
        <dbReference type="ChEBI" id="CHEBI:229964"/>
    </reaction>
</comment>
<evidence type="ECO:0000256" key="8">
    <source>
        <dbReference type="ARBA" id="ARBA00044898"/>
    </source>
</evidence>
<comment type="catalytic activity">
    <reaction evidence="5">
        <text>L-alpha-aminoacyl-L-histidine(out) = L-alpha-aminoacyl-L-histidine(in)</text>
        <dbReference type="Rhea" id="RHEA:79375"/>
        <dbReference type="ChEBI" id="CHEBI:229967"/>
    </reaction>
</comment>
<evidence type="ECO:0000256" key="10">
    <source>
        <dbReference type="ARBA" id="ARBA00044900"/>
    </source>
</evidence>
<evidence type="ECO:0000256" key="16">
    <source>
        <dbReference type="ARBA" id="ARBA00045018"/>
    </source>
</evidence>
<accession>A0A176ZZH8</accession>
<evidence type="ECO:0000256" key="11">
    <source>
        <dbReference type="ARBA" id="ARBA00044903"/>
    </source>
</evidence>
<comment type="catalytic activity">
    <reaction evidence="9">
        <text>L-arginyl-L-alpha-amino acid(out) = L-arginyl-L-alpha-amino acid(in)</text>
        <dbReference type="Rhea" id="RHEA:79371"/>
        <dbReference type="ChEBI" id="CHEBI:84315"/>
    </reaction>
</comment>
<evidence type="ECO:0000256" key="17">
    <source>
        <dbReference type="ARBA" id="ARBA00045709"/>
    </source>
</evidence>
<dbReference type="Gene3D" id="1.20.1250.20">
    <property type="entry name" value="MFS general substrate transporter like domains"/>
    <property type="match status" value="1"/>
</dbReference>
<evidence type="ECO:0000256" key="1">
    <source>
        <dbReference type="ARBA" id="ARBA00004141"/>
    </source>
</evidence>
<dbReference type="OrthoDB" id="424834at2759"/>
<comment type="catalytic activity">
    <reaction evidence="10">
        <text>L-lysyl-L-lysine(out) = L-lysyl-L-lysine(in)</text>
        <dbReference type="Rhea" id="RHEA:79403"/>
        <dbReference type="ChEBI" id="CHEBI:229956"/>
    </reaction>
</comment>
<feature type="transmembrane region" description="Helical" evidence="20">
    <location>
        <begin position="335"/>
        <end position="355"/>
    </location>
</feature>
<keyword evidence="20" id="KW-1133">Transmembrane helix</keyword>
<dbReference type="GO" id="GO:0016020">
    <property type="term" value="C:membrane"/>
    <property type="evidence" value="ECO:0007669"/>
    <property type="project" value="UniProtKB-SubCell"/>
</dbReference>
<feature type="transmembrane region" description="Helical" evidence="20">
    <location>
        <begin position="116"/>
        <end position="137"/>
    </location>
</feature>
<dbReference type="Proteomes" id="UP000077154">
    <property type="component" value="Unassembled WGS sequence"/>
</dbReference>
<proteinExistence type="predicted"/>
<dbReference type="VEuPathDB" id="FungiDB:GMDG_03100"/>
<feature type="transmembrane region" description="Helical" evidence="20">
    <location>
        <begin position="492"/>
        <end position="513"/>
    </location>
</feature>
<evidence type="ECO:0000256" key="4">
    <source>
        <dbReference type="ARBA" id="ARBA00044881"/>
    </source>
</evidence>
<feature type="transmembrane region" description="Helical" evidence="20">
    <location>
        <begin position="430"/>
        <end position="457"/>
    </location>
</feature>
<comment type="catalytic activity">
    <reaction evidence="14">
        <text>L-lysyl-glycine(out) = L-lysyl-glycine(in)</text>
        <dbReference type="Rhea" id="RHEA:79407"/>
        <dbReference type="ChEBI" id="CHEBI:191202"/>
    </reaction>
</comment>
<evidence type="ECO:0000256" key="15">
    <source>
        <dbReference type="ARBA" id="ARBA00044985"/>
    </source>
</evidence>
<dbReference type="AlphaFoldDB" id="A0A176ZZH8"/>
<keyword evidence="20" id="KW-0472">Membrane</keyword>
<evidence type="ECO:0000259" key="21">
    <source>
        <dbReference type="PROSITE" id="PS50850"/>
    </source>
</evidence>
<dbReference type="EMBL" id="KV441409">
    <property type="protein sequence ID" value="OAF55445.2"/>
    <property type="molecule type" value="Genomic_DNA"/>
</dbReference>
<name>A0A176ZZH8_9PEZI</name>
<dbReference type="InterPro" id="IPR052187">
    <property type="entry name" value="MFSD1"/>
</dbReference>
<comment type="catalytic activity">
    <reaction evidence="2">
        <text>L-lysyl-L-alanine(out) = L-lysyl-L-alanine(in)</text>
        <dbReference type="Rhea" id="RHEA:79399"/>
        <dbReference type="ChEBI" id="CHEBI:229954"/>
    </reaction>
</comment>
<protein>
    <recommendedName>
        <fullName evidence="15">Lysosomal dipeptide transporter MFSD1</fullName>
    </recommendedName>
    <alternativeName>
        <fullName evidence="16">Major facilitator superfamily domain-containing protein 1</fullName>
    </alternativeName>
</protein>
<evidence type="ECO:0000313" key="22">
    <source>
        <dbReference type="EMBL" id="OAF55445.2"/>
    </source>
</evidence>
<dbReference type="PANTHER" id="PTHR23512">
    <property type="entry name" value="MAJOR FACILITATOR SUPERFAMILY DOMAIN-CONTAINING PROTEIN 1"/>
    <property type="match status" value="1"/>
</dbReference>
<gene>
    <name evidence="22" type="ORF">VC83_08352</name>
</gene>
<comment type="catalytic activity">
    <reaction evidence="3">
        <text>L-histidyl-glycine(out) = L-histidyl-glycine(in)</text>
        <dbReference type="Rhea" id="RHEA:79395"/>
        <dbReference type="ChEBI" id="CHEBI:229957"/>
    </reaction>
</comment>
<evidence type="ECO:0000256" key="7">
    <source>
        <dbReference type="ARBA" id="ARBA00044893"/>
    </source>
</evidence>
<dbReference type="Pfam" id="PF07690">
    <property type="entry name" value="MFS_1"/>
    <property type="match status" value="1"/>
</dbReference>
<dbReference type="GeneID" id="36291393"/>
<feature type="transmembrane region" description="Helical" evidence="20">
    <location>
        <begin position="401"/>
        <end position="418"/>
    </location>
</feature>
<dbReference type="RefSeq" id="XP_024320745.1">
    <property type="nucleotide sequence ID" value="XM_024471906.1"/>
</dbReference>
<dbReference type="GO" id="GO:0022857">
    <property type="term" value="F:transmembrane transporter activity"/>
    <property type="evidence" value="ECO:0007669"/>
    <property type="project" value="InterPro"/>
</dbReference>
<dbReference type="InterPro" id="IPR011701">
    <property type="entry name" value="MFS"/>
</dbReference>
<comment type="subcellular location">
    <subcellularLocation>
        <location evidence="1">Membrane</location>
        <topology evidence="1">Multi-pass membrane protein</topology>
    </subcellularLocation>
</comment>
<evidence type="ECO:0000256" key="9">
    <source>
        <dbReference type="ARBA" id="ARBA00044899"/>
    </source>
</evidence>
<dbReference type="PROSITE" id="PS50850">
    <property type="entry name" value="MFS"/>
    <property type="match status" value="1"/>
</dbReference>
<dbReference type="PANTHER" id="PTHR23512:SF12">
    <property type="entry name" value="TRANSPORTER, PUTATIVE (AFU_ORTHOLOGUE AFUA_4G00260)-RELATED"/>
    <property type="match status" value="1"/>
</dbReference>
<comment type="catalytic activity">
    <reaction evidence="11">
        <text>L-arginyl-glycine(out) = L-arginyl-glycine(in)</text>
        <dbReference type="Rhea" id="RHEA:79391"/>
        <dbReference type="ChEBI" id="CHEBI:229955"/>
    </reaction>
</comment>
<sequence length="521" mass="57253">MVKLIPADAATVDQTPGTPDTKEVVSLTDVESPRPASTRDQVPFSFKIISVALVAGIGFGSSWSSGVTGAIKSTLKKELKINNTQFALLESSEDFIKVLLILVSGMITDRIGGASAILYGNVIYTIGSIFVAAATTVRNYRLMIFGRVVLAFGDVATQTAQYKIFSSWFPPNNGFASTLGFELAIGKIGGFVGKSTANIISENLGDFSWVFWISLFMNIFTNLITLAFFFFTKYANKRFTNIRDPSTGEELTEKNKKFEVKKVLELPWVYWSVLAFSLLETSTALVFTQNATELAEHRFNTDSITAGWYTSVLQYAGFFVVPLIGIFIDLFGNRISLMAFCGIGVFISMALVNWANSTKGTAAAFGIYAFAYSFGPTVIIDSIRTSMWHQEVFGSAYSMKIMMNNSMNIIINLITGRIQDADNDSYDRVVIVYVALAAGSVVVSIGLIVLSSISIDLRRLQWTRKQRLRNGHLIVERKERFLGENGAKNRKISLCCFGALCALSVGSWVAYIWGAATGNNY</sequence>
<feature type="transmembrane region" description="Helical" evidence="20">
    <location>
        <begin position="209"/>
        <end position="231"/>
    </location>
</feature>
<comment type="catalytic activity">
    <reaction evidence="7">
        <text>L-alpha-aminoacyl-L-lysine(out) = L-alpha-aminoacyl-L-lysine(in)</text>
        <dbReference type="Rhea" id="RHEA:79383"/>
        <dbReference type="ChEBI" id="CHEBI:229966"/>
    </reaction>
</comment>
<organism evidence="22">
    <name type="scientific">Pseudogymnoascus destructans</name>
    <dbReference type="NCBI Taxonomy" id="655981"/>
    <lineage>
        <taxon>Eukaryota</taxon>
        <taxon>Fungi</taxon>
        <taxon>Dikarya</taxon>
        <taxon>Ascomycota</taxon>
        <taxon>Pezizomycotina</taxon>
        <taxon>Leotiomycetes</taxon>
        <taxon>Thelebolales</taxon>
        <taxon>Thelebolaceae</taxon>
        <taxon>Pseudogymnoascus</taxon>
    </lineage>
</organism>
<feature type="domain" description="Major facilitator superfamily (MFS) profile" evidence="21">
    <location>
        <begin position="50"/>
        <end position="452"/>
    </location>
</feature>
<evidence type="ECO:0000256" key="19">
    <source>
        <dbReference type="SAM" id="MobiDB-lite"/>
    </source>
</evidence>
<dbReference type="eggNOG" id="KOG4686">
    <property type="taxonomic scope" value="Eukaryota"/>
</dbReference>
<evidence type="ECO:0000256" key="5">
    <source>
        <dbReference type="ARBA" id="ARBA00044884"/>
    </source>
</evidence>
<feature type="transmembrane region" description="Helical" evidence="20">
    <location>
        <begin position="308"/>
        <end position="328"/>
    </location>
</feature>
<comment type="catalytic activity">
    <reaction evidence="6">
        <text>L-lysyl-L-alpha-amino acid(out) = L-lysyl-L-alpha-amino acid(in)</text>
        <dbReference type="Rhea" id="RHEA:79387"/>
        <dbReference type="ChEBI" id="CHEBI:229965"/>
    </reaction>
</comment>
<comment type="catalytic activity">
    <reaction evidence="4">
        <text>L-alpha-aminoacyl-L-arginine(out) = L-alpha-aminoacyl-L-arginine(in)</text>
        <dbReference type="Rhea" id="RHEA:79367"/>
        <dbReference type="ChEBI" id="CHEBI:229968"/>
    </reaction>
</comment>
<evidence type="ECO:0000256" key="3">
    <source>
        <dbReference type="ARBA" id="ARBA00044878"/>
    </source>
</evidence>
<evidence type="ECO:0000256" key="2">
    <source>
        <dbReference type="ARBA" id="ARBA00044876"/>
    </source>
</evidence>
<evidence type="ECO:0000256" key="12">
    <source>
        <dbReference type="ARBA" id="ARBA00044912"/>
    </source>
</evidence>
<evidence type="ECO:0000256" key="20">
    <source>
        <dbReference type="SAM" id="Phobius"/>
    </source>
</evidence>